<dbReference type="PANTHER" id="PTHR45875:SF1">
    <property type="entry name" value="METHYLTRANSFERASE N6AMT1"/>
    <property type="match status" value="1"/>
</dbReference>
<evidence type="ECO:0000313" key="5">
    <source>
        <dbReference type="Proteomes" id="UP000011074"/>
    </source>
</evidence>
<reference evidence="4" key="1">
    <citation type="submission" date="2012-12" db="EMBL/GenBank/DDBJ databases">
        <authorList>
            <person name="Pethick F.E."/>
            <person name="MacFadyen A.C."/>
            <person name="Tang Z."/>
            <person name="Sangal V."/>
            <person name="Tze-Tze L."/>
            <person name="Chu J."/>
            <person name="Guo M."/>
            <person name="Kirby R."/>
            <person name="Hoskisson P.A."/>
            <person name="Herron P.R."/>
            <person name="Hunter I.S."/>
        </authorList>
    </citation>
    <scope>NUCLEOTIDE SEQUENCE</scope>
    <source>
        <strain evidence="4">ATCC 10970</strain>
    </source>
</reference>
<dbReference type="GO" id="GO:0032259">
    <property type="term" value="P:methylation"/>
    <property type="evidence" value="ECO:0007669"/>
    <property type="project" value="UniProtKB-KW"/>
</dbReference>
<reference evidence="4" key="3">
    <citation type="journal article" date="2021" name="bioRxiv">
        <title>Bilateral symmetry of linear streptomycete chromosomes.</title>
        <authorList>
            <person name="Algora-Gallardo L."/>
            <person name="Schniete J.K."/>
            <person name="Mark D.R."/>
            <person name="Hunter I.S."/>
            <person name="Herron P.R."/>
        </authorList>
    </citation>
    <scope>NUCLEOTIDE SEQUENCE</scope>
    <source>
        <strain evidence="4">ATCC 10970</strain>
    </source>
</reference>
<dbReference type="InterPro" id="IPR052190">
    <property type="entry name" value="Euk-Arch_PrmC-MTase"/>
</dbReference>
<dbReference type="NCBIfam" id="TIGR00537">
    <property type="entry name" value="hemK_rel_arch"/>
    <property type="match status" value="1"/>
</dbReference>
<keyword evidence="1 4" id="KW-0489">Methyltransferase</keyword>
<protein>
    <submittedName>
        <fullName evidence="4">Methyltransferase</fullName>
    </submittedName>
</protein>
<keyword evidence="3" id="KW-0949">S-adenosyl-L-methionine</keyword>
<dbReference type="CDD" id="cd02440">
    <property type="entry name" value="AdoMet_MTases"/>
    <property type="match status" value="1"/>
</dbReference>
<name>A0A8A1UZW4_STRR1</name>
<evidence type="ECO:0000256" key="3">
    <source>
        <dbReference type="ARBA" id="ARBA00022691"/>
    </source>
</evidence>
<organism evidence="4 5">
    <name type="scientific">Streptomyces rimosus subsp. rimosus (strain ATCC 10970 / DSM 40260 / JCM 4667 / NRRL 2234)</name>
    <dbReference type="NCBI Taxonomy" id="1265868"/>
    <lineage>
        <taxon>Bacteria</taxon>
        <taxon>Bacillati</taxon>
        <taxon>Actinomycetota</taxon>
        <taxon>Actinomycetes</taxon>
        <taxon>Kitasatosporales</taxon>
        <taxon>Streptomycetaceae</taxon>
        <taxon>Streptomyces</taxon>
    </lineage>
</organism>
<keyword evidence="2 4" id="KW-0808">Transferase</keyword>
<reference evidence="4" key="2">
    <citation type="submission" date="2020-01" db="EMBL/GenBank/DDBJ databases">
        <authorList>
            <person name="Algora L."/>
            <person name="Schniete J.K."/>
            <person name="MacFadyen A."/>
            <person name="Hoskisson P.A."/>
            <person name="Hunter I.S."/>
            <person name="Herron P.R."/>
        </authorList>
    </citation>
    <scope>NUCLEOTIDE SEQUENCE</scope>
    <source>
        <strain evidence="4">ATCC 10970</strain>
    </source>
</reference>
<gene>
    <name evidence="4" type="ORF">SRIM_031155</name>
</gene>
<accession>A0A8A1UZW4</accession>
<evidence type="ECO:0000313" key="4">
    <source>
        <dbReference type="EMBL" id="QST84034.1"/>
    </source>
</evidence>
<dbReference type="SUPFAM" id="SSF53335">
    <property type="entry name" value="S-adenosyl-L-methionine-dependent methyltransferases"/>
    <property type="match status" value="1"/>
</dbReference>
<proteinExistence type="predicted"/>
<dbReference type="AlphaFoldDB" id="A0A8A1UZW4"/>
<dbReference type="EMBL" id="CP048261">
    <property type="protein sequence ID" value="QST84034.1"/>
    <property type="molecule type" value="Genomic_DNA"/>
</dbReference>
<dbReference type="InterPro" id="IPR029063">
    <property type="entry name" value="SAM-dependent_MTases_sf"/>
</dbReference>
<dbReference type="GO" id="GO:0008276">
    <property type="term" value="F:protein methyltransferase activity"/>
    <property type="evidence" value="ECO:0007669"/>
    <property type="project" value="TreeGrafter"/>
</dbReference>
<dbReference type="Gene3D" id="3.40.50.150">
    <property type="entry name" value="Vaccinia Virus protein VP39"/>
    <property type="match status" value="1"/>
</dbReference>
<dbReference type="GO" id="GO:0035657">
    <property type="term" value="C:eRF1 methyltransferase complex"/>
    <property type="evidence" value="ECO:0007669"/>
    <property type="project" value="TreeGrafter"/>
</dbReference>
<dbReference type="PANTHER" id="PTHR45875">
    <property type="entry name" value="METHYLTRANSFERASE N6AMT1"/>
    <property type="match status" value="1"/>
</dbReference>
<dbReference type="Proteomes" id="UP000011074">
    <property type="component" value="Chromosome"/>
</dbReference>
<dbReference type="Pfam" id="PF06325">
    <property type="entry name" value="PrmA"/>
    <property type="match status" value="1"/>
</dbReference>
<evidence type="ECO:0000256" key="1">
    <source>
        <dbReference type="ARBA" id="ARBA00022603"/>
    </source>
</evidence>
<evidence type="ECO:0000256" key="2">
    <source>
        <dbReference type="ARBA" id="ARBA00022679"/>
    </source>
</evidence>
<dbReference type="InterPro" id="IPR004557">
    <property type="entry name" value="PrmC-related"/>
</dbReference>
<sequence>MVRPGYPWRVFFIRPPGVYAPQEDTGMLAAALRQETLRPGAEVLDVGTGSGALAVAAARHGAGRVTAVDAALAAVLTTRLNAWFAGHRGQVRAYRGDLLRPVAGHRFDLIMANPPYVPCAAPVPPRGGRARAWDAGPDGRAVLDRLCAQAPTLLAPDGVLLLVHSGLCDPVRTVELLAGAGLKAAVTDRRSIPFGPVLRRRAPWLEAQGLTAPGQDKEELVVVRAQRPA</sequence>
<dbReference type="GO" id="GO:0008757">
    <property type="term" value="F:S-adenosylmethionine-dependent methyltransferase activity"/>
    <property type="evidence" value="ECO:0007669"/>
    <property type="project" value="TreeGrafter"/>
</dbReference>